<dbReference type="EMBL" id="JABMCG010000126">
    <property type="protein sequence ID" value="NUU29916.1"/>
    <property type="molecule type" value="Genomic_DNA"/>
</dbReference>
<name>A0A850DW83_9MICO</name>
<reference evidence="1 2" key="1">
    <citation type="submission" date="2020-05" db="EMBL/GenBank/DDBJ databases">
        <title>Genome Sequencing of Type Strains.</title>
        <authorList>
            <person name="Lemaire J.F."/>
            <person name="Inderbitzin P."/>
            <person name="Gregorio O.A."/>
            <person name="Collins S.B."/>
            <person name="Wespe N."/>
            <person name="Knight-Connoni V."/>
        </authorList>
    </citation>
    <scope>NUCLEOTIDE SEQUENCE [LARGE SCALE GENOMIC DNA]</scope>
    <source>
        <strain evidence="1 2">DSM 20512</strain>
    </source>
</reference>
<gene>
    <name evidence="1" type="ORF">HP467_17635</name>
</gene>
<evidence type="ECO:0000313" key="1">
    <source>
        <dbReference type="EMBL" id="NUU29916.1"/>
    </source>
</evidence>
<dbReference type="InterPro" id="IPR024524">
    <property type="entry name" value="DUF3800"/>
</dbReference>
<proteinExistence type="predicted"/>
<comment type="caution">
    <text evidence="1">The sequence shown here is derived from an EMBL/GenBank/DDBJ whole genome shotgun (WGS) entry which is preliminary data.</text>
</comment>
<dbReference type="AlphaFoldDB" id="A0A850DW83"/>
<protein>
    <submittedName>
        <fullName evidence="1">DUF3800 domain-containing protein</fullName>
    </submittedName>
</protein>
<organism evidence="1 2">
    <name type="scientific">Curtobacterium citreum</name>
    <dbReference type="NCBI Taxonomy" id="2036"/>
    <lineage>
        <taxon>Bacteria</taxon>
        <taxon>Bacillati</taxon>
        <taxon>Actinomycetota</taxon>
        <taxon>Actinomycetes</taxon>
        <taxon>Micrococcales</taxon>
        <taxon>Microbacteriaceae</taxon>
        <taxon>Curtobacterium</taxon>
    </lineage>
</organism>
<sequence length="233" mass="27021">MPGLDRLLYVDDSGRPQSGLVVFGWIEFAPDRWSSVLRDWLDLRGRLWRTSGIPVTEELHTVDHVNGRGRISRRFPERHRHDGVDFWKDLGREVAEECLETLRCAQGLRVGAVYRRGQPAHFAATKKEVYRALLSQVEHELEHSGSLAMVFMDGDGSDPTYRSAHRSLRLDQRRVIEDPIHLDSQHSQLEQMADLVAWSANAHVARHERNAFAWHWYERYLAERDPMRGPQPV</sequence>
<evidence type="ECO:0000313" key="2">
    <source>
        <dbReference type="Proteomes" id="UP000539146"/>
    </source>
</evidence>
<accession>A0A850DW83</accession>
<dbReference type="Proteomes" id="UP000539146">
    <property type="component" value="Unassembled WGS sequence"/>
</dbReference>
<dbReference type="RefSeq" id="WP_175326990.1">
    <property type="nucleotide sequence ID" value="NZ_BAAAWP010000001.1"/>
</dbReference>
<dbReference type="Pfam" id="PF12686">
    <property type="entry name" value="DUF3800"/>
    <property type="match status" value="1"/>
</dbReference>